<evidence type="ECO:0000313" key="3">
    <source>
        <dbReference type="Proteomes" id="UP000313312"/>
    </source>
</evidence>
<feature type="transmembrane region" description="Helical" evidence="1">
    <location>
        <begin position="12"/>
        <end position="32"/>
    </location>
</feature>
<dbReference type="AlphaFoldDB" id="A0A5C4TJ61"/>
<keyword evidence="1" id="KW-0812">Transmembrane</keyword>
<evidence type="ECO:0000313" key="2">
    <source>
        <dbReference type="EMBL" id="TNK90099.1"/>
    </source>
</evidence>
<keyword evidence="1" id="KW-0472">Membrane</keyword>
<name>A0A5C4TJ61_FRUSA</name>
<evidence type="ECO:0000256" key="1">
    <source>
        <dbReference type="SAM" id="Phobius"/>
    </source>
</evidence>
<accession>A0A5C4TJ61</accession>
<organism evidence="2 3">
    <name type="scientific">Fructilactobacillus sanfranciscensis</name>
    <name type="common">Lactobacillus sanfranciscensis</name>
    <dbReference type="NCBI Taxonomy" id="1625"/>
    <lineage>
        <taxon>Bacteria</taxon>
        <taxon>Bacillati</taxon>
        <taxon>Bacillota</taxon>
        <taxon>Bacilli</taxon>
        <taxon>Lactobacillales</taxon>
        <taxon>Lactobacillaceae</taxon>
        <taxon>Fructilactobacillus</taxon>
    </lineage>
</organism>
<dbReference type="EMBL" id="QFCR01000018">
    <property type="protein sequence ID" value="TNK90099.1"/>
    <property type="molecule type" value="Genomic_DNA"/>
</dbReference>
<protein>
    <submittedName>
        <fullName evidence="2">Uncharacterized protein</fullName>
    </submittedName>
</protein>
<reference evidence="2 3" key="1">
    <citation type="submission" date="2018-05" db="EMBL/GenBank/DDBJ databases">
        <title>Lactobacillus sanfranciscensis Ah4 draft denome sequence.</title>
        <authorList>
            <person name="Zhang G."/>
        </authorList>
    </citation>
    <scope>NUCLEOTIDE SEQUENCE [LARGE SCALE GENOMIC DNA]</scope>
    <source>
        <strain evidence="2 3">Ah4</strain>
    </source>
</reference>
<sequence length="203" mass="23856">MKKIKKYRKWIIAGLINLVMLGLLVLGAFNLYNLNKNQQKLSNAQTKYSMLKKSYDEMSPDDVTYQENLSYQNMKTIAKTNNASLTDSMKIIFGNYPTQAENQAAVTKLTKNYMTKTDAQTLLDSVNHYTRLNDVKIYNYSNETSQKEHYYYSNVTVTYYDRRGNHLNTNHYLFKVTLNHQDLNSDKIRFHLIQSFRGDYHAR</sequence>
<gene>
    <name evidence="2" type="ORF">DID87_05505</name>
</gene>
<comment type="caution">
    <text evidence="2">The sequence shown here is derived from an EMBL/GenBank/DDBJ whole genome shotgun (WGS) entry which is preliminary data.</text>
</comment>
<keyword evidence="1" id="KW-1133">Transmembrane helix</keyword>
<dbReference type="RefSeq" id="WP_139562449.1">
    <property type="nucleotide sequence ID" value="NZ_JARBEV010000016.1"/>
</dbReference>
<dbReference type="Proteomes" id="UP000313312">
    <property type="component" value="Unassembled WGS sequence"/>
</dbReference>
<proteinExistence type="predicted"/>